<accession>A0A6A2YZD0</accession>
<name>A0A6A2YZD0_HIBSY</name>
<keyword evidence="3" id="KW-1185">Reference proteome</keyword>
<feature type="transmembrane region" description="Helical" evidence="1">
    <location>
        <begin position="210"/>
        <end position="231"/>
    </location>
</feature>
<dbReference type="EMBL" id="VEPZ02001236">
    <property type="protein sequence ID" value="KAE8684763.1"/>
    <property type="molecule type" value="Genomic_DNA"/>
</dbReference>
<gene>
    <name evidence="2" type="ORF">F3Y22_tig00111105pilonHSYRG00376</name>
</gene>
<keyword evidence="1" id="KW-1133">Transmembrane helix</keyword>
<reference evidence="2" key="1">
    <citation type="submission" date="2019-09" db="EMBL/GenBank/DDBJ databases">
        <title>Draft genome information of white flower Hibiscus syriacus.</title>
        <authorList>
            <person name="Kim Y.-M."/>
        </authorList>
    </citation>
    <scope>NUCLEOTIDE SEQUENCE [LARGE SCALE GENOMIC DNA]</scope>
    <source>
        <strain evidence="2">YM2019G1</strain>
    </source>
</reference>
<dbReference type="Proteomes" id="UP000436088">
    <property type="component" value="Unassembled WGS sequence"/>
</dbReference>
<keyword evidence="1" id="KW-0812">Transmembrane</keyword>
<sequence length="241" mass="27226">MGFATPNSTVVANSAIEPEKWKQSITDFISRNLMTNIPHDEHKSQTNAAGREYSAHLLERLREELLTGDDNKDKSSSNMIGRTLLRCGNSRKHSIRKTFRSIKELKESGIHVKPNKTNKLKNDSTPIGGRFDGGYVHELEDVKVLRVAGMLHNYLGSDEEVADLFNKMSRDLVPDQDRYSGVVNDIHWFCNNPWTPVVAQVYYSHFSSPWTFLALLGVIISLLFSATQAYFSLPGNKPENE</sequence>
<evidence type="ECO:0000256" key="1">
    <source>
        <dbReference type="SAM" id="Phobius"/>
    </source>
</evidence>
<dbReference type="InterPro" id="IPR004158">
    <property type="entry name" value="DUF247_pln"/>
</dbReference>
<dbReference type="PANTHER" id="PTHR31170:SF25">
    <property type="entry name" value="BNAA09G04570D PROTEIN"/>
    <property type="match status" value="1"/>
</dbReference>
<dbReference type="AlphaFoldDB" id="A0A6A2YZD0"/>
<keyword evidence="1" id="KW-0472">Membrane</keyword>
<dbReference type="Pfam" id="PF03140">
    <property type="entry name" value="DUF247"/>
    <property type="match status" value="1"/>
</dbReference>
<dbReference type="PANTHER" id="PTHR31170">
    <property type="entry name" value="BNAC04G53230D PROTEIN"/>
    <property type="match status" value="1"/>
</dbReference>
<proteinExistence type="predicted"/>
<comment type="caution">
    <text evidence="2">The sequence shown here is derived from an EMBL/GenBank/DDBJ whole genome shotgun (WGS) entry which is preliminary data.</text>
</comment>
<protein>
    <submittedName>
        <fullName evidence="2">Tetratricopeptide repeat (TPR)-like superfamily protein</fullName>
    </submittedName>
</protein>
<evidence type="ECO:0000313" key="2">
    <source>
        <dbReference type="EMBL" id="KAE8684763.1"/>
    </source>
</evidence>
<organism evidence="2 3">
    <name type="scientific">Hibiscus syriacus</name>
    <name type="common">Rose of Sharon</name>
    <dbReference type="NCBI Taxonomy" id="106335"/>
    <lineage>
        <taxon>Eukaryota</taxon>
        <taxon>Viridiplantae</taxon>
        <taxon>Streptophyta</taxon>
        <taxon>Embryophyta</taxon>
        <taxon>Tracheophyta</taxon>
        <taxon>Spermatophyta</taxon>
        <taxon>Magnoliopsida</taxon>
        <taxon>eudicotyledons</taxon>
        <taxon>Gunneridae</taxon>
        <taxon>Pentapetalae</taxon>
        <taxon>rosids</taxon>
        <taxon>malvids</taxon>
        <taxon>Malvales</taxon>
        <taxon>Malvaceae</taxon>
        <taxon>Malvoideae</taxon>
        <taxon>Hibiscus</taxon>
    </lineage>
</organism>
<evidence type="ECO:0000313" key="3">
    <source>
        <dbReference type="Proteomes" id="UP000436088"/>
    </source>
</evidence>